<proteinExistence type="predicted"/>
<dbReference type="RefSeq" id="WP_348758550.1">
    <property type="nucleotide sequence ID" value="NZ_OZ026884.1"/>
</dbReference>
<reference evidence="1 2" key="1">
    <citation type="submission" date="2024-04" db="EMBL/GenBank/DDBJ databases">
        <authorList>
            <person name="Cremers G."/>
        </authorList>
    </citation>
    <scope>NUCLEOTIDE SEQUENCE [LARGE SCALE GENOMIC DNA]</scope>
    <source>
        <strain evidence="1">MeCH1-AG</strain>
    </source>
</reference>
<dbReference type="Proteomes" id="UP001497493">
    <property type="component" value="Chromosome"/>
</dbReference>
<name>A0ABM9NEF0_9GAMM</name>
<protein>
    <recommendedName>
        <fullName evidence="3">Nuclease</fullName>
    </recommendedName>
</protein>
<evidence type="ECO:0000313" key="1">
    <source>
        <dbReference type="EMBL" id="CAL1238945.1"/>
    </source>
</evidence>
<keyword evidence="2" id="KW-1185">Reference proteome</keyword>
<dbReference type="InterPro" id="IPR035437">
    <property type="entry name" value="SNase_OB-fold_sf"/>
</dbReference>
<gene>
    <name evidence="1" type="ORF">MECH1_V1_0164</name>
</gene>
<accession>A0ABM9NEF0</accession>
<dbReference type="EMBL" id="OZ026884">
    <property type="protein sequence ID" value="CAL1238945.1"/>
    <property type="molecule type" value="Genomic_DNA"/>
</dbReference>
<dbReference type="SUPFAM" id="SSF50199">
    <property type="entry name" value="Staphylococcal nuclease"/>
    <property type="match status" value="1"/>
</dbReference>
<evidence type="ECO:0000313" key="2">
    <source>
        <dbReference type="Proteomes" id="UP001497493"/>
    </source>
</evidence>
<organism evidence="1 2">
    <name type="scientific">Candidatus Methylocalor cossyra</name>
    <dbReference type="NCBI Taxonomy" id="3108543"/>
    <lineage>
        <taxon>Bacteria</taxon>
        <taxon>Pseudomonadati</taxon>
        <taxon>Pseudomonadota</taxon>
        <taxon>Gammaproteobacteria</taxon>
        <taxon>Methylococcales</taxon>
        <taxon>Methylococcaceae</taxon>
        <taxon>Candidatus Methylocalor</taxon>
    </lineage>
</organism>
<sequence>MPFSLIKGTFHVVGYSPDGDSIRFRADDRKHWNLLGGPPVRLNAREHAQLRIEAIDTLETHYEDHHQPLPLANQALLFLLDELGIKEVQFNEAGTKVISAQDGTPGYILSRRTEKNHRPVAFVFAGAADEADGAQVFLRPKRLEHSVNYKSALAGLAYPTYYTGLFPDLRKKITAAVAQARQAGRGVWPEDRTTQGFTVSSLASVTDENVILPKLFRRIVSFMGQGGGIEGFKDYLADNPDPVLALKTGHFTNLDTFVEVTGNEVKLTVEPEGLVFIEK</sequence>
<evidence type="ECO:0008006" key="3">
    <source>
        <dbReference type="Google" id="ProtNLM"/>
    </source>
</evidence>
<dbReference type="Gene3D" id="2.40.50.90">
    <property type="match status" value="1"/>
</dbReference>